<dbReference type="RefSeq" id="WP_136890835.1">
    <property type="nucleotide sequence ID" value="NZ_CP034413.3"/>
</dbReference>
<name>A0A4D7AY17_9FIRM</name>
<gene>
    <name evidence="1" type="ORF">EIO64_04335</name>
</gene>
<accession>A0A4D7AY17</accession>
<sequence length="242" mass="28041">MLKIENAEVLGWEHAIRGMRNPKNSWEKSDSGPECPYGKEKCCGECQQNFCIGPNDKQLMMALRNAGTDHRKFMRMITVYLDITAPLYWWKEFDTYKVGTVANSCSTMHKIAAKEFTLDDFSHEHLVDDLDVRIEIGGTDHRDTGPMEVLGMTIDVLNHYREKYLAATKTEEYTGLPAKDIWWQMIQLLPSSYNQKRTVMLNYEVLANIYKSRRHHKLDEWHTLCDRIESLPYSALITGTAI</sequence>
<dbReference type="EMBL" id="CP034413">
    <property type="protein sequence ID" value="QCI58542.1"/>
    <property type="molecule type" value="Genomic_DNA"/>
</dbReference>
<protein>
    <submittedName>
        <fullName evidence="1">Uncharacterized protein</fullName>
    </submittedName>
</protein>
<organism evidence="1 2">
    <name type="scientific">Dysosmobacter welbionis</name>
    <dbReference type="NCBI Taxonomy" id="2093857"/>
    <lineage>
        <taxon>Bacteria</taxon>
        <taxon>Bacillati</taxon>
        <taxon>Bacillota</taxon>
        <taxon>Clostridia</taxon>
        <taxon>Eubacteriales</taxon>
        <taxon>Oscillospiraceae</taxon>
        <taxon>Dysosmobacter</taxon>
    </lineage>
</organism>
<evidence type="ECO:0000313" key="2">
    <source>
        <dbReference type="Proteomes" id="UP000298642"/>
    </source>
</evidence>
<dbReference type="Proteomes" id="UP000298642">
    <property type="component" value="Chromosome"/>
</dbReference>
<dbReference type="AlphaFoldDB" id="A0A4D7AY17"/>
<dbReference type="KEGG" id="obj:EIO64_04335"/>
<reference evidence="2" key="1">
    <citation type="submission" date="2018-12" db="EMBL/GenBank/DDBJ databases">
        <title>Dusodibacter welbiota gen. nov., sp. nov., isolated from human faeces and emended description of the Oscillibacter genus.</title>
        <authorList>
            <person name="Le Roy T."/>
            <person name="Van der Smissen P."/>
            <person name="Delzenne N."/>
            <person name="Muccioli G."/>
            <person name="Collet J.F."/>
            <person name="Cani P.D."/>
        </authorList>
    </citation>
    <scope>NUCLEOTIDE SEQUENCE [LARGE SCALE GENOMIC DNA]</scope>
    <source>
        <strain evidence="2">J115</strain>
    </source>
</reference>
<keyword evidence="2" id="KW-1185">Reference proteome</keyword>
<proteinExistence type="predicted"/>
<evidence type="ECO:0000313" key="1">
    <source>
        <dbReference type="EMBL" id="QCI58542.1"/>
    </source>
</evidence>